<comment type="caution">
    <text evidence="4">The sequence shown here is derived from an EMBL/GenBank/DDBJ whole genome shotgun (WGS) entry which is preliminary data.</text>
</comment>
<evidence type="ECO:0000313" key="5">
    <source>
        <dbReference type="Proteomes" id="UP000709295"/>
    </source>
</evidence>
<feature type="compositionally biased region" description="Low complexity" evidence="2">
    <location>
        <begin position="330"/>
        <end position="341"/>
    </location>
</feature>
<feature type="region of interest" description="Disordered" evidence="2">
    <location>
        <begin position="1008"/>
        <end position="1032"/>
    </location>
</feature>
<gene>
    <name evidence="4" type="ORF">JG688_00002325</name>
</gene>
<proteinExistence type="predicted"/>
<dbReference type="InterPro" id="IPR046985">
    <property type="entry name" value="IP5"/>
</dbReference>
<keyword evidence="1" id="KW-0175">Coiled coil</keyword>
<feature type="domain" description="Inositol polyphosphate-related phosphatase" evidence="3">
    <location>
        <begin position="440"/>
        <end position="810"/>
    </location>
</feature>
<dbReference type="PANTHER" id="PTHR11200:SF297">
    <property type="entry name" value="INOSITOL POLYPHOSPHATE-RELATED PHOSPHATASE DOMAIN-CONTAINING PROTEIN"/>
    <property type="match status" value="1"/>
</dbReference>
<dbReference type="EMBL" id="JAENGY010000061">
    <property type="protein sequence ID" value="KAG6975497.1"/>
    <property type="molecule type" value="Genomic_DNA"/>
</dbReference>
<dbReference type="Pfam" id="PF14926">
    <property type="entry name" value="CFAP300"/>
    <property type="match status" value="1"/>
</dbReference>
<accession>A0A8J5MIR9</accession>
<evidence type="ECO:0000256" key="2">
    <source>
        <dbReference type="SAM" id="MobiDB-lite"/>
    </source>
</evidence>
<dbReference type="Proteomes" id="UP000709295">
    <property type="component" value="Unassembled WGS sequence"/>
</dbReference>
<dbReference type="SMART" id="SM00128">
    <property type="entry name" value="IPPc"/>
    <property type="match status" value="1"/>
</dbReference>
<name>A0A8J5MIR9_9STRA</name>
<evidence type="ECO:0000313" key="4">
    <source>
        <dbReference type="EMBL" id="KAG6975497.1"/>
    </source>
</evidence>
<dbReference type="InterPro" id="IPR000300">
    <property type="entry name" value="IPPc"/>
</dbReference>
<feature type="coiled-coil region" evidence="1">
    <location>
        <begin position="170"/>
        <end position="197"/>
    </location>
</feature>
<evidence type="ECO:0000256" key="1">
    <source>
        <dbReference type="SAM" id="Coils"/>
    </source>
</evidence>
<evidence type="ECO:0000259" key="3">
    <source>
        <dbReference type="SMART" id="SM00128"/>
    </source>
</evidence>
<protein>
    <recommendedName>
        <fullName evidence="3">Inositol polyphosphate-related phosphatase domain-containing protein</fullName>
    </recommendedName>
</protein>
<dbReference type="InterPro" id="IPR029416">
    <property type="entry name" value="CFAP300"/>
</dbReference>
<dbReference type="Pfam" id="PF22669">
    <property type="entry name" value="Exo_endo_phos2"/>
    <property type="match status" value="1"/>
</dbReference>
<feature type="region of interest" description="Disordered" evidence="2">
    <location>
        <begin position="323"/>
        <end position="410"/>
    </location>
</feature>
<feature type="region of interest" description="Disordered" evidence="2">
    <location>
        <begin position="54"/>
        <end position="135"/>
    </location>
</feature>
<dbReference type="GO" id="GO:0004439">
    <property type="term" value="F:phosphatidylinositol-4,5-bisphosphate 5-phosphatase activity"/>
    <property type="evidence" value="ECO:0007669"/>
    <property type="project" value="TreeGrafter"/>
</dbReference>
<sequence>MDARRLDVASSSAPAARAPRIRVTRAFSQIEEPATLQELQELLAPTSKKTLDVRRLVSPARSRGATDTAVIQTSPVPPTSPAALPHSSPVLRKQATGSSDGSSVTNSPQSAAWGRLGLPPRNVSTGRDEAAERRRKVSIGRAEDAIVALRRNASLGHSETGAGVEPRRDSSEWADTAARLSRRVQELELENFRLKNGKEPPKSFAGGEMHALRMAESDVASVSVGGNQPRGSLNKSRSCANGFGFTGLTVAEAAAASHRTRTRRLASAASATEAAVNLRSGYWNGANNVKSSFSCNNLADLVQPEFMLEKLRTFPSAASTIANGGNKIGTTAPTVAAAPSTHETSRKSDSFQRTSSETEEDLASMRSQHFARKHARKSSSVVAQQSSSSADLSLDESLDEPETRITSPRSYFEAGLRTGSFSIGPTASPALKTTKRASVRDVRMWVGTWNMGAADPFDDGKGIIDEQRSATMLQNFLPHGYQLYVLGVQEGVSENVYHAVEAYLNRNERGARYYRMEMRNSDFMVNHKNYPPDAVIDAVHGRGDGAFVGTKFTGMAVFYCADIQDKLKLIRAGAHKFKLTSGSKGGVAVALMINHTTIVFVNCHLDARNDTYRREQIRNLNASLGRVMGHYSFDLTEQFHHVVWMGDMNYRIVLLDPQMVLHMLEEGRNLELHDKFDGLLNDRRNGGVFEGFTEPHKFPDFYPTYKKFPKRGPVNETLPLWPSLVWRVLYKEPFYKGGKVKKRVPGWCDRILVHSLLVSDSKLIPEKVPDPKNQERLIDNYRSVNHGDGMDVSDHSPVYGTFVLSFPQQNSDVLNAGSPRRLSRRNSRSYSVASGIGDGDKYSSAVNGSYFDQARVVRQMKAQNRSVSTVLRVFNMVLVWGDSNTVVPKKTRIVAPLVGEDSKQCDVIGERCQGSNGLNLSLNAVIQHSRPLEQLHMLVWVKNESVNGHCTLSLKRVARQEEGGEVKYRIPLYNDSMRVHLDGHPLLVVFSVRSKTFAKVTPDSSLLHKSSSRQKAMPALTNGSNTKPGTIDPVKTPTGSFEHRPDALPFLQDYEIRQKLLQWNLSDTLQLQRFLVHRRLPSEADEALLKEFFQDSTVHRILPLPGHLNSNTMSSSNELRSKPDNCGGASSLHFERLHVSVTSLAFFEKLESAGIVARDGSVRGCIDEDFDGCTAGDLLTEMLANPDSDNCDVFSEEDKQEFIFQLFSALVIGGGALCQADIRIQAYESATRTLYRALVSVKKSVADANGKRDIEITSRVYRVSGDALFQASPSRFHSCFAIVDARKRWLTVWYCPFKALW</sequence>
<dbReference type="PANTHER" id="PTHR11200">
    <property type="entry name" value="INOSITOL 5-PHOSPHATASE"/>
    <property type="match status" value="1"/>
</dbReference>
<dbReference type="GO" id="GO:0046856">
    <property type="term" value="P:phosphatidylinositol dephosphorylation"/>
    <property type="evidence" value="ECO:0007669"/>
    <property type="project" value="InterPro"/>
</dbReference>
<reference evidence="4" key="1">
    <citation type="submission" date="2021-01" db="EMBL/GenBank/DDBJ databases">
        <title>Phytophthora aleatoria, a newly-described species from Pinus radiata is distinct from Phytophthora cactorum isolates based on comparative genomics.</title>
        <authorList>
            <person name="Mcdougal R."/>
            <person name="Panda P."/>
            <person name="Williams N."/>
            <person name="Studholme D.J."/>
        </authorList>
    </citation>
    <scope>NUCLEOTIDE SEQUENCE</scope>
    <source>
        <strain evidence="4">NZFS 4037</strain>
    </source>
</reference>
<feature type="compositionally biased region" description="Polar residues" evidence="2">
    <location>
        <begin position="95"/>
        <end position="110"/>
    </location>
</feature>
<organism evidence="4 5">
    <name type="scientific">Phytophthora aleatoria</name>
    <dbReference type="NCBI Taxonomy" id="2496075"/>
    <lineage>
        <taxon>Eukaryota</taxon>
        <taxon>Sar</taxon>
        <taxon>Stramenopiles</taxon>
        <taxon>Oomycota</taxon>
        <taxon>Peronosporomycetes</taxon>
        <taxon>Peronosporales</taxon>
        <taxon>Peronosporaceae</taxon>
        <taxon>Phytophthora</taxon>
    </lineage>
</organism>
<keyword evidence="5" id="KW-1185">Reference proteome</keyword>
<feature type="compositionally biased region" description="Low complexity" evidence="2">
    <location>
        <begin position="378"/>
        <end position="392"/>
    </location>
</feature>